<evidence type="ECO:0000256" key="3">
    <source>
        <dbReference type="ARBA" id="ARBA00012438"/>
    </source>
</evidence>
<accession>A0A5C4N7S8</accession>
<dbReference type="InterPro" id="IPR050980">
    <property type="entry name" value="2C_sensor_his_kinase"/>
</dbReference>
<evidence type="ECO:0000256" key="10">
    <source>
        <dbReference type="ARBA" id="ARBA00022777"/>
    </source>
</evidence>
<dbReference type="PRINTS" id="PR00344">
    <property type="entry name" value="BCTRLSENSOR"/>
</dbReference>
<evidence type="ECO:0000256" key="4">
    <source>
        <dbReference type="ARBA" id="ARBA00022475"/>
    </source>
</evidence>
<dbReference type="Proteomes" id="UP000305709">
    <property type="component" value="Unassembled WGS sequence"/>
</dbReference>
<keyword evidence="11" id="KW-0067">ATP-binding</keyword>
<evidence type="ECO:0000256" key="2">
    <source>
        <dbReference type="ARBA" id="ARBA00004429"/>
    </source>
</evidence>
<dbReference type="InterPro" id="IPR036097">
    <property type="entry name" value="HisK_dim/P_sf"/>
</dbReference>
<dbReference type="SMART" id="SM00388">
    <property type="entry name" value="HisKA"/>
    <property type="match status" value="1"/>
</dbReference>
<evidence type="ECO:0000256" key="11">
    <source>
        <dbReference type="ARBA" id="ARBA00022840"/>
    </source>
</evidence>
<dbReference type="InterPro" id="IPR003660">
    <property type="entry name" value="HAMP_dom"/>
</dbReference>
<dbReference type="PROSITE" id="PS50885">
    <property type="entry name" value="HAMP"/>
    <property type="match status" value="1"/>
</dbReference>
<keyword evidence="19" id="KW-1185">Reference proteome</keyword>
<dbReference type="EC" id="2.7.13.3" evidence="3"/>
<dbReference type="GO" id="GO:0005524">
    <property type="term" value="F:ATP binding"/>
    <property type="evidence" value="ECO:0007669"/>
    <property type="project" value="UniProtKB-KW"/>
</dbReference>
<evidence type="ECO:0000256" key="12">
    <source>
        <dbReference type="ARBA" id="ARBA00022989"/>
    </source>
</evidence>
<dbReference type="InterPro" id="IPR036890">
    <property type="entry name" value="HATPase_C_sf"/>
</dbReference>
<keyword evidence="10" id="KW-0418">Kinase</keyword>
<reference evidence="18 19" key="1">
    <citation type="submission" date="2019-06" db="EMBL/GenBank/DDBJ databases">
        <authorList>
            <person name="Jiang L."/>
        </authorList>
    </citation>
    <scope>NUCLEOTIDE SEQUENCE [LARGE SCALE GENOMIC DNA]</scope>
    <source>
        <strain evidence="18 19">YIM 48858</strain>
    </source>
</reference>
<dbReference type="Gene3D" id="1.10.287.130">
    <property type="match status" value="1"/>
</dbReference>
<organism evidence="18 19">
    <name type="scientific">Rubellimicrobium roseum</name>
    <dbReference type="NCBI Taxonomy" id="687525"/>
    <lineage>
        <taxon>Bacteria</taxon>
        <taxon>Pseudomonadati</taxon>
        <taxon>Pseudomonadota</taxon>
        <taxon>Alphaproteobacteria</taxon>
        <taxon>Rhodobacterales</taxon>
        <taxon>Roseobacteraceae</taxon>
        <taxon>Rubellimicrobium</taxon>
    </lineage>
</organism>
<evidence type="ECO:0000313" key="18">
    <source>
        <dbReference type="EMBL" id="TNC63118.1"/>
    </source>
</evidence>
<dbReference type="InterPro" id="IPR005467">
    <property type="entry name" value="His_kinase_dom"/>
</dbReference>
<evidence type="ECO:0000256" key="9">
    <source>
        <dbReference type="ARBA" id="ARBA00022741"/>
    </source>
</evidence>
<dbReference type="GO" id="GO:0005886">
    <property type="term" value="C:plasma membrane"/>
    <property type="evidence" value="ECO:0007669"/>
    <property type="project" value="UniProtKB-SubCell"/>
</dbReference>
<keyword evidence="14 15" id="KW-0472">Membrane</keyword>
<dbReference type="PANTHER" id="PTHR44936:SF5">
    <property type="entry name" value="SENSOR HISTIDINE KINASE ENVZ"/>
    <property type="match status" value="1"/>
</dbReference>
<keyword evidence="13" id="KW-0902">Two-component regulatory system</keyword>
<dbReference type="CDD" id="cd06225">
    <property type="entry name" value="HAMP"/>
    <property type="match status" value="1"/>
</dbReference>
<dbReference type="Pfam" id="PF00672">
    <property type="entry name" value="HAMP"/>
    <property type="match status" value="1"/>
</dbReference>
<dbReference type="Gene3D" id="3.30.565.10">
    <property type="entry name" value="Histidine kinase-like ATPase, C-terminal domain"/>
    <property type="match status" value="1"/>
</dbReference>
<comment type="subcellular location">
    <subcellularLocation>
        <location evidence="2">Cell inner membrane</location>
        <topology evidence="2">Multi-pass membrane protein</topology>
    </subcellularLocation>
</comment>
<name>A0A5C4N7S8_9RHOB</name>
<evidence type="ECO:0000256" key="8">
    <source>
        <dbReference type="ARBA" id="ARBA00022692"/>
    </source>
</evidence>
<dbReference type="GO" id="GO:0000155">
    <property type="term" value="F:phosphorelay sensor kinase activity"/>
    <property type="evidence" value="ECO:0007669"/>
    <property type="project" value="InterPro"/>
</dbReference>
<keyword evidence="7" id="KW-0808">Transferase</keyword>
<dbReference type="PROSITE" id="PS50109">
    <property type="entry name" value="HIS_KIN"/>
    <property type="match status" value="1"/>
</dbReference>
<keyword evidence="8 15" id="KW-0812">Transmembrane</keyword>
<evidence type="ECO:0000256" key="6">
    <source>
        <dbReference type="ARBA" id="ARBA00022553"/>
    </source>
</evidence>
<dbReference type="RefSeq" id="WP_139083411.1">
    <property type="nucleotide sequence ID" value="NZ_VDFV01000052.1"/>
</dbReference>
<comment type="catalytic activity">
    <reaction evidence="1">
        <text>ATP + protein L-histidine = ADP + protein N-phospho-L-histidine.</text>
        <dbReference type="EC" id="2.7.13.3"/>
    </reaction>
</comment>
<dbReference type="CDD" id="cd00075">
    <property type="entry name" value="HATPase"/>
    <property type="match status" value="1"/>
</dbReference>
<dbReference type="SUPFAM" id="SSF55874">
    <property type="entry name" value="ATPase domain of HSP90 chaperone/DNA topoisomerase II/histidine kinase"/>
    <property type="match status" value="1"/>
</dbReference>
<proteinExistence type="predicted"/>
<gene>
    <name evidence="18" type="ORF">FHG71_19725</name>
</gene>
<feature type="domain" description="Histidine kinase" evidence="16">
    <location>
        <begin position="263"/>
        <end position="460"/>
    </location>
</feature>
<dbReference type="SUPFAM" id="SSF47384">
    <property type="entry name" value="Homodimeric domain of signal transducing histidine kinase"/>
    <property type="match status" value="1"/>
</dbReference>
<evidence type="ECO:0000256" key="15">
    <source>
        <dbReference type="SAM" id="Phobius"/>
    </source>
</evidence>
<dbReference type="SMART" id="SM00304">
    <property type="entry name" value="HAMP"/>
    <property type="match status" value="1"/>
</dbReference>
<keyword evidence="4" id="KW-1003">Cell membrane</keyword>
<feature type="domain" description="HAMP" evidence="17">
    <location>
        <begin position="203"/>
        <end position="255"/>
    </location>
</feature>
<dbReference type="InterPro" id="IPR003661">
    <property type="entry name" value="HisK_dim/P_dom"/>
</dbReference>
<keyword evidence="9" id="KW-0547">Nucleotide-binding</keyword>
<dbReference type="InterPro" id="IPR003594">
    <property type="entry name" value="HATPase_dom"/>
</dbReference>
<keyword evidence="5" id="KW-0997">Cell inner membrane</keyword>
<keyword evidence="12 15" id="KW-1133">Transmembrane helix</keyword>
<dbReference type="SMART" id="SM00387">
    <property type="entry name" value="HATPase_c"/>
    <property type="match status" value="1"/>
</dbReference>
<evidence type="ECO:0000256" key="13">
    <source>
        <dbReference type="ARBA" id="ARBA00023012"/>
    </source>
</evidence>
<protein>
    <recommendedName>
        <fullName evidence="3">histidine kinase</fullName>
        <ecNumber evidence="3">2.7.13.3</ecNumber>
    </recommendedName>
</protein>
<evidence type="ECO:0000256" key="14">
    <source>
        <dbReference type="ARBA" id="ARBA00023136"/>
    </source>
</evidence>
<keyword evidence="6" id="KW-0597">Phosphoprotein</keyword>
<dbReference type="Pfam" id="PF02518">
    <property type="entry name" value="HATPase_c"/>
    <property type="match status" value="1"/>
</dbReference>
<evidence type="ECO:0000256" key="7">
    <source>
        <dbReference type="ARBA" id="ARBA00022679"/>
    </source>
</evidence>
<dbReference type="AlphaFoldDB" id="A0A5C4N7S8"/>
<dbReference type="CDD" id="cd00082">
    <property type="entry name" value="HisKA"/>
    <property type="match status" value="1"/>
</dbReference>
<dbReference type="Pfam" id="PF00512">
    <property type="entry name" value="HisKA"/>
    <property type="match status" value="1"/>
</dbReference>
<dbReference type="PANTHER" id="PTHR44936">
    <property type="entry name" value="SENSOR PROTEIN CREC"/>
    <property type="match status" value="1"/>
</dbReference>
<dbReference type="OrthoDB" id="9804645at2"/>
<evidence type="ECO:0000259" key="17">
    <source>
        <dbReference type="PROSITE" id="PS50885"/>
    </source>
</evidence>
<sequence>MATRPSMRFQTAAIIVVSFLLSHAAGLLFYSLDRRGALEMTEAMDLIERAAGISRLVRELPTSWQASIVRSSDSRAFRVWVTAEPASPLRELSPSELEMDAYLRSQVPQLAQGEMRVRLIEGAGDRVIPPPLDLGDRISVFPSYWETTYAIPSVALSIRHADDEWVNFLGAIDTPRSVGPELFLANVTSAVVGIALVAFWLVSRVISPLGRLAQAAESLGRNISSEPLPVTGPREVAVAAAAFNSMQRRLLELIHGRTELLAGISHDLRTPLTQIRLRLELTPESPERDKNLCTLDEMDAIIGTFLTYARATGETEEMTRIDLGALVASVCDDLADLGAAIDCQAEPSLIIRCKRVAIRRAVTNLVENAIKYGHEAQVVVSRLGDRAVIAVEDRGPGIPEDQMQAVVRPFHRAEVSRSPDLGGVGLGLSIAQAILEDHGGEVRLTNRPQGGLRAEILLPI</sequence>
<dbReference type="InterPro" id="IPR004358">
    <property type="entry name" value="Sig_transdc_His_kin-like_C"/>
</dbReference>
<comment type="caution">
    <text evidence="18">The sequence shown here is derived from an EMBL/GenBank/DDBJ whole genome shotgun (WGS) entry which is preliminary data.</text>
</comment>
<evidence type="ECO:0000256" key="5">
    <source>
        <dbReference type="ARBA" id="ARBA00022519"/>
    </source>
</evidence>
<evidence type="ECO:0000256" key="1">
    <source>
        <dbReference type="ARBA" id="ARBA00000085"/>
    </source>
</evidence>
<evidence type="ECO:0000259" key="16">
    <source>
        <dbReference type="PROSITE" id="PS50109"/>
    </source>
</evidence>
<evidence type="ECO:0000313" key="19">
    <source>
        <dbReference type="Proteomes" id="UP000305709"/>
    </source>
</evidence>
<dbReference type="EMBL" id="VDFV01000052">
    <property type="protein sequence ID" value="TNC63118.1"/>
    <property type="molecule type" value="Genomic_DNA"/>
</dbReference>
<feature type="transmembrane region" description="Helical" evidence="15">
    <location>
        <begin position="182"/>
        <end position="202"/>
    </location>
</feature>